<feature type="transmembrane region" description="Helical" evidence="2">
    <location>
        <begin position="394"/>
        <end position="414"/>
    </location>
</feature>
<dbReference type="AlphaFoldDB" id="A0A1E3PBH5"/>
<organism evidence="3 4">
    <name type="scientific">Wickerhamomyces anomalus (strain ATCC 58044 / CBS 1984 / NCYC 433 / NRRL Y-366-8)</name>
    <name type="common">Yeast</name>
    <name type="synonym">Hansenula anomala</name>
    <dbReference type="NCBI Taxonomy" id="683960"/>
    <lineage>
        <taxon>Eukaryota</taxon>
        <taxon>Fungi</taxon>
        <taxon>Dikarya</taxon>
        <taxon>Ascomycota</taxon>
        <taxon>Saccharomycotina</taxon>
        <taxon>Saccharomycetes</taxon>
        <taxon>Phaffomycetales</taxon>
        <taxon>Wickerhamomycetaceae</taxon>
        <taxon>Wickerhamomyces</taxon>
    </lineage>
</organism>
<feature type="transmembrane region" description="Helical" evidence="2">
    <location>
        <begin position="125"/>
        <end position="144"/>
    </location>
</feature>
<feature type="transmembrane region" description="Helical" evidence="2">
    <location>
        <begin position="222"/>
        <end position="242"/>
    </location>
</feature>
<feature type="region of interest" description="Disordered" evidence="1">
    <location>
        <begin position="1"/>
        <end position="43"/>
    </location>
</feature>
<accession>A0A1E3PBH5</accession>
<proteinExistence type="predicted"/>
<feature type="transmembrane region" description="Helical" evidence="2">
    <location>
        <begin position="248"/>
        <end position="269"/>
    </location>
</feature>
<evidence type="ECO:0000313" key="3">
    <source>
        <dbReference type="EMBL" id="ODQ62728.1"/>
    </source>
</evidence>
<reference evidence="3 4" key="1">
    <citation type="journal article" date="2016" name="Proc. Natl. Acad. Sci. U.S.A.">
        <title>Comparative genomics of biotechnologically important yeasts.</title>
        <authorList>
            <person name="Riley R."/>
            <person name="Haridas S."/>
            <person name="Wolfe K.H."/>
            <person name="Lopes M.R."/>
            <person name="Hittinger C.T."/>
            <person name="Goeker M."/>
            <person name="Salamov A.A."/>
            <person name="Wisecaver J.H."/>
            <person name="Long T.M."/>
            <person name="Calvey C.H."/>
            <person name="Aerts A.L."/>
            <person name="Barry K.W."/>
            <person name="Choi C."/>
            <person name="Clum A."/>
            <person name="Coughlan A.Y."/>
            <person name="Deshpande S."/>
            <person name="Douglass A.P."/>
            <person name="Hanson S.J."/>
            <person name="Klenk H.-P."/>
            <person name="LaButti K.M."/>
            <person name="Lapidus A."/>
            <person name="Lindquist E.A."/>
            <person name="Lipzen A.M."/>
            <person name="Meier-Kolthoff J.P."/>
            <person name="Ohm R.A."/>
            <person name="Otillar R.P."/>
            <person name="Pangilinan J.L."/>
            <person name="Peng Y."/>
            <person name="Rokas A."/>
            <person name="Rosa C.A."/>
            <person name="Scheuner C."/>
            <person name="Sibirny A.A."/>
            <person name="Slot J.C."/>
            <person name="Stielow J.B."/>
            <person name="Sun H."/>
            <person name="Kurtzman C.P."/>
            <person name="Blackwell M."/>
            <person name="Grigoriev I.V."/>
            <person name="Jeffries T.W."/>
        </authorList>
    </citation>
    <scope>NUCLEOTIDE SEQUENCE [LARGE SCALE GENOMIC DNA]</scope>
    <source>
        <strain evidence="4">ATCC 58044 / CBS 1984 / NCYC 433 / NRRL Y-366-8</strain>
    </source>
</reference>
<evidence type="ECO:0000256" key="2">
    <source>
        <dbReference type="SAM" id="Phobius"/>
    </source>
</evidence>
<keyword evidence="2" id="KW-1133">Transmembrane helix</keyword>
<dbReference type="RefSeq" id="XP_019041935.1">
    <property type="nucleotide sequence ID" value="XM_019181256.1"/>
</dbReference>
<evidence type="ECO:0000256" key="1">
    <source>
        <dbReference type="SAM" id="MobiDB-lite"/>
    </source>
</evidence>
<gene>
    <name evidence="3" type="ORF">WICANDRAFT_26387</name>
</gene>
<dbReference type="STRING" id="683960.A0A1E3PBH5"/>
<dbReference type="GeneID" id="30198502"/>
<dbReference type="EMBL" id="KV454208">
    <property type="protein sequence ID" value="ODQ62728.1"/>
    <property type="molecule type" value="Genomic_DNA"/>
</dbReference>
<feature type="transmembrane region" description="Helical" evidence="2">
    <location>
        <begin position="156"/>
        <end position="172"/>
    </location>
</feature>
<dbReference type="PANTHER" id="PTHR36840:SF1">
    <property type="entry name" value="BLL5714 PROTEIN"/>
    <property type="match status" value="1"/>
</dbReference>
<feature type="transmembrane region" description="Helical" evidence="2">
    <location>
        <begin position="319"/>
        <end position="337"/>
    </location>
</feature>
<keyword evidence="4" id="KW-1185">Reference proteome</keyword>
<feature type="compositionally biased region" description="Polar residues" evidence="1">
    <location>
        <begin position="1"/>
        <end position="19"/>
    </location>
</feature>
<feature type="transmembrane region" description="Helical" evidence="2">
    <location>
        <begin position="290"/>
        <end position="307"/>
    </location>
</feature>
<feature type="transmembrane region" description="Helical" evidence="2">
    <location>
        <begin position="435"/>
        <end position="451"/>
    </location>
</feature>
<dbReference type="Pfam" id="PF06772">
    <property type="entry name" value="LtrA"/>
    <property type="match status" value="1"/>
</dbReference>
<dbReference type="Proteomes" id="UP000094112">
    <property type="component" value="Unassembled WGS sequence"/>
</dbReference>
<keyword evidence="2" id="KW-0472">Membrane</keyword>
<dbReference type="PANTHER" id="PTHR36840">
    <property type="entry name" value="BLL5714 PROTEIN"/>
    <property type="match status" value="1"/>
</dbReference>
<feature type="transmembrane region" description="Helical" evidence="2">
    <location>
        <begin position="187"/>
        <end position="210"/>
    </location>
</feature>
<sequence length="498" mass="57226">MSPRNSTNTDDQATSTGYSTREERTTYDEETQESRAQQAPLSEEVDPELEAFFKKYGEINISYIEPPPHSPWFTRPYALNYFHKGTLYRTRHERTSGKLELFLDLVYVGIAANLASNAVSGADGVSFLKFLLVFIPPWTIWSDLKDFMNYYFNDDIIQRGYVLWILALLITYDNNCEFVDDLEDNTAILTCVVTYFLARVTLSGLLWFYSLYIHEHRTQMRLYGTSLVITSSCWFFILLIKTNWGRCIFAALMFILEQTIFCLSVHPWTKKKLGLEYSTALNIEHEDERFQGFVIIAIGEFLYSLVADSPLKFGWNGKLAKGFALLIDAFIFLGIYLHKDGCLKATHALRRSAFTAILYIYLHFPLIASLLIVGDAGVDLSKIKNDYIEGEEELGVLFFFHTGILVALVSLTCLASLDQDRDDHSDHYVPRFGRISLRIPIGILIFGLTWAHDKLTIVQILWMDCVFLTLLYFFEFTVMNPFNFNIKSHMGLVNVQEA</sequence>
<dbReference type="OrthoDB" id="191995at2759"/>
<name>A0A1E3PBH5_WICAA</name>
<evidence type="ECO:0000313" key="4">
    <source>
        <dbReference type="Proteomes" id="UP000094112"/>
    </source>
</evidence>
<feature type="transmembrane region" description="Helical" evidence="2">
    <location>
        <begin position="357"/>
        <end position="374"/>
    </location>
</feature>
<keyword evidence="2" id="KW-0812">Transmembrane</keyword>
<feature type="transmembrane region" description="Helical" evidence="2">
    <location>
        <begin position="457"/>
        <end position="478"/>
    </location>
</feature>
<dbReference type="InterPro" id="IPR010640">
    <property type="entry name" value="Low_temperature_requirement_A"/>
</dbReference>
<protein>
    <submittedName>
        <fullName evidence="3">Uncharacterized protein</fullName>
    </submittedName>
</protein>